<dbReference type="AlphaFoldDB" id="A0A1D9GLI2"/>
<protein>
    <submittedName>
        <fullName evidence="2">UDP pyrophosphate phosphatase</fullName>
    </submittedName>
</protein>
<dbReference type="EMBL" id="CP017715">
    <property type="protein sequence ID" value="AOY88506.1"/>
    <property type="molecule type" value="Genomic_DNA"/>
</dbReference>
<evidence type="ECO:0000256" key="1">
    <source>
        <dbReference type="SAM" id="MobiDB-lite"/>
    </source>
</evidence>
<evidence type="ECO:0000313" key="3">
    <source>
        <dbReference type="Proteomes" id="UP000177445"/>
    </source>
</evidence>
<feature type="compositionally biased region" description="Basic and acidic residues" evidence="1">
    <location>
        <begin position="37"/>
        <end position="46"/>
    </location>
</feature>
<evidence type="ECO:0000313" key="2">
    <source>
        <dbReference type="EMBL" id="AOY88506.1"/>
    </source>
</evidence>
<organism evidence="2 3">
    <name type="scientific">Marinobacter salinus</name>
    <dbReference type="NCBI Taxonomy" id="1874317"/>
    <lineage>
        <taxon>Bacteria</taxon>
        <taxon>Pseudomonadati</taxon>
        <taxon>Pseudomonadota</taxon>
        <taxon>Gammaproteobacteria</taxon>
        <taxon>Pseudomonadales</taxon>
        <taxon>Marinobacteraceae</taxon>
        <taxon>Marinobacter</taxon>
    </lineage>
</organism>
<proteinExistence type="predicted"/>
<feature type="compositionally biased region" description="Basic and acidic residues" evidence="1">
    <location>
        <begin position="58"/>
        <end position="71"/>
    </location>
</feature>
<keyword evidence="3" id="KW-1185">Reference proteome</keyword>
<feature type="compositionally biased region" description="Polar residues" evidence="1">
    <location>
        <begin position="7"/>
        <end position="20"/>
    </location>
</feature>
<sequence length="120" mass="12722">MIGGITSGNNYGLQTGNNSPVRERSDAVRAPASAPEKSTDTVRRDLATGLQAPATEQNTRESLERRVEARRASEDVRLERFRADEVPLPTARALSTFAVVAAAGQESSGEASLAGIDILV</sequence>
<dbReference type="STRING" id="1874317.BKP64_10205"/>
<name>A0A1D9GLI2_9GAMM</name>
<accession>A0A1D9GLI2</accession>
<dbReference type="Proteomes" id="UP000177445">
    <property type="component" value="Chromosome"/>
</dbReference>
<reference evidence="2 3" key="1">
    <citation type="submission" date="2016-10" db="EMBL/GenBank/DDBJ databases">
        <title>Marinobacter salinus sp. nov., a moderately halophilic bacterium isolated from a tidal flat environment.</title>
        <authorList>
            <person name="Park S.-J."/>
        </authorList>
    </citation>
    <scope>NUCLEOTIDE SEQUENCE [LARGE SCALE GENOMIC DNA]</scope>
    <source>
        <strain evidence="2 3">Hb8</strain>
    </source>
</reference>
<dbReference type="KEGG" id="msq:BKP64_10205"/>
<dbReference type="RefSeq" id="WP_070969361.1">
    <property type="nucleotide sequence ID" value="NZ_CP017715.1"/>
</dbReference>
<dbReference type="OrthoDB" id="6369920at2"/>
<feature type="region of interest" description="Disordered" evidence="1">
    <location>
        <begin position="1"/>
        <end position="71"/>
    </location>
</feature>
<gene>
    <name evidence="2" type="ORF">BKP64_10205</name>
</gene>